<sequence length="226" mass="25409">MTKVTATLPLKTELESRENSAFLLRNARRNGDGSQKMYYNGSRSISKRKVPSQNTQRSAKMQGSCKLEYACTSGMVVSINSTGVKVEHTDSHYGHKPELQFLRLSKQDVEQVVGKLVLGVPTEKILESNRENISVDLKRSDLMTAQDVNNIKKRYNLQVSDGERHPLDTVSIELWVQEAMKSDKAQREAVDFYNDNDFCLMMMNHTSGTCWKPTGPASFVLTAPMA</sequence>
<dbReference type="Proteomes" id="UP000827092">
    <property type="component" value="Unassembled WGS sequence"/>
</dbReference>
<dbReference type="PANTHER" id="PTHR33936">
    <property type="entry name" value="PROTEIN CBG17840"/>
    <property type="match status" value="1"/>
</dbReference>
<evidence type="ECO:0000313" key="3">
    <source>
        <dbReference type="Proteomes" id="UP000827092"/>
    </source>
</evidence>
<reference evidence="2 3" key="1">
    <citation type="journal article" date="2022" name="Nat. Ecol. Evol.">
        <title>A masculinizing supergene underlies an exaggerated male reproductive morph in a spider.</title>
        <authorList>
            <person name="Hendrickx F."/>
            <person name="De Corte Z."/>
            <person name="Sonet G."/>
            <person name="Van Belleghem S.M."/>
            <person name="Kostlbacher S."/>
            <person name="Vangestel C."/>
        </authorList>
    </citation>
    <scope>NUCLEOTIDE SEQUENCE [LARGE SCALE GENOMIC DNA]</scope>
    <source>
        <strain evidence="2">W744_W776</strain>
    </source>
</reference>
<accession>A0AAV6TWY9</accession>
<feature type="region of interest" description="Disordered" evidence="1">
    <location>
        <begin position="33"/>
        <end position="59"/>
    </location>
</feature>
<dbReference type="EMBL" id="JAFNEN010000935">
    <property type="protein sequence ID" value="KAG8175982.1"/>
    <property type="molecule type" value="Genomic_DNA"/>
</dbReference>
<proteinExistence type="predicted"/>
<evidence type="ECO:0000256" key="1">
    <source>
        <dbReference type="SAM" id="MobiDB-lite"/>
    </source>
</evidence>
<protein>
    <submittedName>
        <fullName evidence="2">Uncharacterized protein</fullName>
    </submittedName>
</protein>
<organism evidence="2 3">
    <name type="scientific">Oedothorax gibbosus</name>
    <dbReference type="NCBI Taxonomy" id="931172"/>
    <lineage>
        <taxon>Eukaryota</taxon>
        <taxon>Metazoa</taxon>
        <taxon>Ecdysozoa</taxon>
        <taxon>Arthropoda</taxon>
        <taxon>Chelicerata</taxon>
        <taxon>Arachnida</taxon>
        <taxon>Araneae</taxon>
        <taxon>Araneomorphae</taxon>
        <taxon>Entelegynae</taxon>
        <taxon>Araneoidea</taxon>
        <taxon>Linyphiidae</taxon>
        <taxon>Erigoninae</taxon>
        <taxon>Oedothorax</taxon>
    </lineage>
</organism>
<gene>
    <name evidence="2" type="ORF">JTE90_009661</name>
</gene>
<dbReference type="AlphaFoldDB" id="A0AAV6TWY9"/>
<comment type="caution">
    <text evidence="2">The sequence shown here is derived from an EMBL/GenBank/DDBJ whole genome shotgun (WGS) entry which is preliminary data.</text>
</comment>
<dbReference type="InterPro" id="IPR052797">
    <property type="entry name" value="RegFact_GeneExpr_CellDeath"/>
</dbReference>
<name>A0AAV6TWY9_9ARAC</name>
<dbReference type="PANTHER" id="PTHR33936:SF24">
    <property type="entry name" value="C2H2-TYPE DOMAIN-CONTAINING PROTEIN"/>
    <property type="match status" value="1"/>
</dbReference>
<evidence type="ECO:0000313" key="2">
    <source>
        <dbReference type="EMBL" id="KAG8175982.1"/>
    </source>
</evidence>
<keyword evidence="3" id="KW-1185">Reference proteome</keyword>